<evidence type="ECO:0000313" key="8">
    <source>
        <dbReference type="Proteomes" id="UP001553161"/>
    </source>
</evidence>
<dbReference type="InterPro" id="IPR006314">
    <property type="entry name" value="Dyp_peroxidase"/>
</dbReference>
<dbReference type="PANTHER" id="PTHR30521">
    <property type="entry name" value="DEFERROCHELATASE/PEROXIDASE"/>
    <property type="match status" value="1"/>
</dbReference>
<protein>
    <submittedName>
        <fullName evidence="7">Peroxidase</fullName>
    </submittedName>
</protein>
<keyword evidence="4" id="KW-0479">Metal-binding</keyword>
<sequence length="549" mass="61739">MTRILNLDDIQGNVTRAYGRFSFPFARYFFLHIETPEAGRKFVDAARRRVTTATRWTEGTKPPVTFNIGFTFTGLYLMGLPTRTLQGMPEAFIDGMKARAFILGDRDVTKTEEDAGNWCAKWDPIWRDNRMRGVGGKNDVHIWISMNAQLAEPGTDTPVPELEEQTDWLRGLCDDLDQKVWIMKTNGQNGGEEYQAASAVFDTLGDKKIPTPKEHFGITDGIGDPVFEGQYPEDKEKVAVIGRGKWMNEKDGWQPLATGEFILGHPDESQELPPTAQPPNFMHNGTFMVYRKLHENVSTFAEVVGEEAKTYAATMGVGEDEARETLIAKMVGRWSDGVPLARVPTYDAWRAFRKEKGFEDPDPLKALGAMRAYLSSTEVSNFRYADDLEGFKCPNGAHLRRVNTRDYLDPLNTPGSKNPKATTQLNKRRRILRRGLPYGPDHPGGMTDETEQGVAFMAIGASIFRQFEFVQQQWIQYGLDFNQGNNTCPLLGSHDIHKRHSIPSDPASGKPPYYMSKLKTFVETRGGDYFFIPSLTALHMMALGIVDPT</sequence>
<keyword evidence="5" id="KW-0560">Oxidoreductase</keyword>
<evidence type="ECO:0000256" key="6">
    <source>
        <dbReference type="ARBA" id="ARBA00023004"/>
    </source>
</evidence>
<evidence type="ECO:0000256" key="2">
    <source>
        <dbReference type="ARBA" id="ARBA00022559"/>
    </source>
</evidence>
<evidence type="ECO:0000313" key="7">
    <source>
        <dbReference type="EMBL" id="MEV8465949.1"/>
    </source>
</evidence>
<dbReference type="Proteomes" id="UP001553161">
    <property type="component" value="Unassembled WGS sequence"/>
</dbReference>
<keyword evidence="2 7" id="KW-0575">Peroxidase</keyword>
<evidence type="ECO:0000256" key="1">
    <source>
        <dbReference type="ARBA" id="ARBA00001970"/>
    </source>
</evidence>
<dbReference type="RefSeq" id="WP_366191760.1">
    <property type="nucleotide sequence ID" value="NZ_JBFBVU010000003.1"/>
</dbReference>
<dbReference type="SUPFAM" id="SSF54909">
    <property type="entry name" value="Dimeric alpha+beta barrel"/>
    <property type="match status" value="1"/>
</dbReference>
<dbReference type="PANTHER" id="PTHR30521:SF4">
    <property type="entry name" value="DEFERROCHELATASE"/>
    <property type="match status" value="1"/>
</dbReference>
<name>A0ABV3L303_9RHOB</name>
<dbReference type="EMBL" id="JBFBVU010000003">
    <property type="protein sequence ID" value="MEV8465949.1"/>
    <property type="molecule type" value="Genomic_DNA"/>
</dbReference>
<evidence type="ECO:0000256" key="4">
    <source>
        <dbReference type="ARBA" id="ARBA00022723"/>
    </source>
</evidence>
<dbReference type="InterPro" id="IPR011008">
    <property type="entry name" value="Dimeric_a/b-barrel"/>
</dbReference>
<keyword evidence="6" id="KW-0408">Iron</keyword>
<keyword evidence="8" id="KW-1185">Reference proteome</keyword>
<dbReference type="PROSITE" id="PS51404">
    <property type="entry name" value="DYP_PEROXIDASE"/>
    <property type="match status" value="1"/>
</dbReference>
<evidence type="ECO:0000256" key="3">
    <source>
        <dbReference type="ARBA" id="ARBA00022617"/>
    </source>
</evidence>
<accession>A0ABV3L303</accession>
<reference evidence="7 8" key="1">
    <citation type="submission" date="2024-07" db="EMBL/GenBank/DDBJ databases">
        <authorList>
            <person name="Kang M."/>
        </authorList>
    </citation>
    <scope>NUCLEOTIDE SEQUENCE [LARGE SCALE GENOMIC DNA]</scope>
    <source>
        <strain evidence="7 8">DFM31</strain>
    </source>
</reference>
<comment type="cofactor">
    <cofactor evidence="1">
        <name>heme b</name>
        <dbReference type="ChEBI" id="CHEBI:60344"/>
    </cofactor>
</comment>
<evidence type="ECO:0000256" key="5">
    <source>
        <dbReference type="ARBA" id="ARBA00023002"/>
    </source>
</evidence>
<comment type="caution">
    <text evidence="7">The sequence shown here is derived from an EMBL/GenBank/DDBJ whole genome shotgun (WGS) entry which is preliminary data.</text>
</comment>
<keyword evidence="3" id="KW-0349">Heme</keyword>
<gene>
    <name evidence="7" type="ORF">AB0T83_04025</name>
</gene>
<organism evidence="7 8">
    <name type="scientific">Meridianimarinicoccus marinus</name>
    <dbReference type="NCBI Taxonomy" id="3231483"/>
    <lineage>
        <taxon>Bacteria</taxon>
        <taxon>Pseudomonadati</taxon>
        <taxon>Pseudomonadota</taxon>
        <taxon>Alphaproteobacteria</taxon>
        <taxon>Rhodobacterales</taxon>
        <taxon>Paracoccaceae</taxon>
        <taxon>Meridianimarinicoccus</taxon>
    </lineage>
</organism>
<proteinExistence type="predicted"/>
<dbReference type="GO" id="GO:0004601">
    <property type="term" value="F:peroxidase activity"/>
    <property type="evidence" value="ECO:0007669"/>
    <property type="project" value="UniProtKB-KW"/>
</dbReference>